<feature type="compositionally biased region" description="Low complexity" evidence="11">
    <location>
        <begin position="49"/>
        <end position="58"/>
    </location>
</feature>
<feature type="compositionally biased region" description="Basic and acidic residues" evidence="11">
    <location>
        <begin position="61"/>
        <end position="77"/>
    </location>
</feature>
<evidence type="ECO:0000256" key="4">
    <source>
        <dbReference type="ARBA" id="ARBA00022692"/>
    </source>
</evidence>
<evidence type="ECO:0000256" key="5">
    <source>
        <dbReference type="ARBA" id="ARBA00022703"/>
    </source>
</evidence>
<dbReference type="EMBL" id="KE525343">
    <property type="protein sequence ID" value="KFB49180.1"/>
    <property type="molecule type" value="Genomic_DNA"/>
</dbReference>
<comment type="similarity">
    <text evidence="2">Belongs to the TMEM214 family.</text>
</comment>
<dbReference type="STRING" id="74873.A0A084WG36"/>
<feature type="region of interest" description="Disordered" evidence="11">
    <location>
        <begin position="22"/>
        <end position="81"/>
    </location>
</feature>
<evidence type="ECO:0000256" key="3">
    <source>
        <dbReference type="ARBA" id="ARBA00011720"/>
    </source>
</evidence>
<dbReference type="PANTHER" id="PTHR13448:SF0">
    <property type="entry name" value="TRANSMEMBRANE PROTEIN 214"/>
    <property type="match status" value="1"/>
</dbReference>
<keyword evidence="9" id="KW-0325">Glycoprotein</keyword>
<comment type="subcellular location">
    <subcellularLocation>
        <location evidence="1">Endoplasmic reticulum membrane</location>
        <topology evidence="1">Multi-pass membrane protein</topology>
    </subcellularLocation>
</comment>
<evidence type="ECO:0000313" key="14">
    <source>
        <dbReference type="Proteomes" id="UP000030765"/>
    </source>
</evidence>
<organism evidence="12">
    <name type="scientific">Anopheles sinensis</name>
    <name type="common">Mosquito</name>
    <dbReference type="NCBI Taxonomy" id="74873"/>
    <lineage>
        <taxon>Eukaryota</taxon>
        <taxon>Metazoa</taxon>
        <taxon>Ecdysozoa</taxon>
        <taxon>Arthropoda</taxon>
        <taxon>Hexapoda</taxon>
        <taxon>Insecta</taxon>
        <taxon>Pterygota</taxon>
        <taxon>Neoptera</taxon>
        <taxon>Endopterygota</taxon>
        <taxon>Diptera</taxon>
        <taxon>Nematocera</taxon>
        <taxon>Culicoidea</taxon>
        <taxon>Culicidae</taxon>
        <taxon>Anophelinae</taxon>
        <taxon>Anopheles</taxon>
    </lineage>
</organism>
<dbReference type="AlphaFoldDB" id="A0A084WG36"/>
<name>A0A084WG36_ANOSI</name>
<keyword evidence="14" id="KW-1185">Reference proteome</keyword>
<dbReference type="GO" id="GO:0006915">
    <property type="term" value="P:apoptotic process"/>
    <property type="evidence" value="ECO:0007669"/>
    <property type="project" value="UniProtKB-KW"/>
</dbReference>
<feature type="compositionally biased region" description="Basic and acidic residues" evidence="11">
    <location>
        <begin position="25"/>
        <end position="39"/>
    </location>
</feature>
<comment type="subunit">
    <text evidence="3">Constitutively interacts with CASP4; required for the localization of procaspase 4 to the ER.</text>
</comment>
<dbReference type="EMBL" id="ATLV01023436">
    <property type="status" value="NOT_ANNOTATED_CDS"/>
    <property type="molecule type" value="Genomic_DNA"/>
</dbReference>
<accession>A0A084WG36</accession>
<keyword evidence="8" id="KW-0472">Membrane</keyword>
<keyword evidence="4" id="KW-0812">Transmembrane</keyword>
<dbReference type="InterPro" id="IPR019308">
    <property type="entry name" value="TMEM214"/>
</dbReference>
<comment type="function">
    <text evidence="10">Critical mediator, in cooperation with CASP4, of endoplasmic reticulum-stress induced apoptosis. Required or the activation of CASP4 following endoplasmic reticulum stress.</text>
</comment>
<evidence type="ECO:0000256" key="6">
    <source>
        <dbReference type="ARBA" id="ARBA00022824"/>
    </source>
</evidence>
<dbReference type="PANTHER" id="PTHR13448">
    <property type="entry name" value="TRANSMEMBRANE PROTEIN 214"/>
    <property type="match status" value="1"/>
</dbReference>
<dbReference type="GO" id="GO:0005794">
    <property type="term" value="C:Golgi apparatus"/>
    <property type="evidence" value="ECO:0007669"/>
    <property type="project" value="TreeGrafter"/>
</dbReference>
<evidence type="ECO:0000313" key="12">
    <source>
        <dbReference type="EMBL" id="KFB49180.1"/>
    </source>
</evidence>
<gene>
    <name evidence="12" type="ORF">ZHAS_00017179</name>
</gene>
<proteinExistence type="inferred from homology"/>
<evidence type="ECO:0000313" key="13">
    <source>
        <dbReference type="EnsemblMetazoa" id="ASIC017179-PA"/>
    </source>
</evidence>
<protein>
    <submittedName>
        <fullName evidence="12">AGAP009823-PA-like protein</fullName>
    </submittedName>
</protein>
<reference evidence="12 14" key="1">
    <citation type="journal article" date="2014" name="BMC Genomics">
        <title>Genome sequence of Anopheles sinensis provides insight into genetics basis of mosquito competence for malaria parasites.</title>
        <authorList>
            <person name="Zhou D."/>
            <person name="Zhang D."/>
            <person name="Ding G."/>
            <person name="Shi L."/>
            <person name="Hou Q."/>
            <person name="Ye Y."/>
            <person name="Xu Y."/>
            <person name="Zhou H."/>
            <person name="Xiong C."/>
            <person name="Li S."/>
            <person name="Yu J."/>
            <person name="Hong S."/>
            <person name="Yu X."/>
            <person name="Zou P."/>
            <person name="Chen C."/>
            <person name="Chang X."/>
            <person name="Wang W."/>
            <person name="Lv Y."/>
            <person name="Sun Y."/>
            <person name="Ma L."/>
            <person name="Shen B."/>
            <person name="Zhu C."/>
        </authorList>
    </citation>
    <scope>NUCLEOTIDE SEQUENCE [LARGE SCALE GENOMIC DNA]</scope>
</reference>
<dbReference type="Proteomes" id="UP000030765">
    <property type="component" value="Unassembled WGS sequence"/>
</dbReference>
<evidence type="ECO:0000256" key="7">
    <source>
        <dbReference type="ARBA" id="ARBA00022989"/>
    </source>
</evidence>
<sequence length="502" mass="56822">MDSICALYADVKDDLLAKFYPNFKNNKDKDLKPNGKESGNRPATPALGQPQVQPQQSQRNGKSESKESEKNQRDLSREPAVGGTFHTKAMKDFDPALRAINASDLHSQLTAVNVNFKDNHLMMLKALTGMLNEKLRFREWNPVFLGKSISYPYKSLPEDLRKVIDDCITSADEENVKYFYDLSLSNLASDMNKNVPYVGTKLVLQAIATHYPTVCVNNLARNAILRNSYQNRPDIGLSLLWALGQGGYSDLDVGLKVWQDIMVPVIDMENYNWYACEYVHRILKMHRNQKLGLGGSEFLTILSSLTTRKKPSRQLDEAARMLVERYVLSSPKPSATFAMLFKNISFITRPDMIYYGLILCLYEDPESAAVWLGLYRQSLPQSSAILEYLNNSTQDYCKKLFYEKHFHRFLAEVDKINNEISQAKKPPKALKSLTAAVKVSLNLAQPVISLEAVGINLHSLPTRKRSLTTRRFFFALSPRRSALYPHPVSTPLRATSAVQIGR</sequence>
<dbReference type="VEuPathDB" id="VectorBase:ASIC017179"/>
<dbReference type="OMA" id="MDSICAL"/>
<keyword evidence="6" id="KW-0256">Endoplasmic reticulum</keyword>
<evidence type="ECO:0000256" key="2">
    <source>
        <dbReference type="ARBA" id="ARBA00007984"/>
    </source>
</evidence>
<evidence type="ECO:0000256" key="1">
    <source>
        <dbReference type="ARBA" id="ARBA00004477"/>
    </source>
</evidence>
<dbReference type="EnsemblMetazoa" id="ASIC017179-RA">
    <property type="protein sequence ID" value="ASIC017179-PA"/>
    <property type="gene ID" value="ASIC017179"/>
</dbReference>
<evidence type="ECO:0000256" key="9">
    <source>
        <dbReference type="ARBA" id="ARBA00023180"/>
    </source>
</evidence>
<evidence type="ECO:0000256" key="10">
    <source>
        <dbReference type="ARBA" id="ARBA00024938"/>
    </source>
</evidence>
<reference evidence="13" key="2">
    <citation type="submission" date="2020-05" db="UniProtKB">
        <authorList>
            <consortium name="EnsemblMetazoa"/>
        </authorList>
    </citation>
    <scope>IDENTIFICATION</scope>
</reference>
<keyword evidence="7" id="KW-1133">Transmembrane helix</keyword>
<dbReference type="GO" id="GO:0005789">
    <property type="term" value="C:endoplasmic reticulum membrane"/>
    <property type="evidence" value="ECO:0007669"/>
    <property type="project" value="UniProtKB-SubCell"/>
</dbReference>
<dbReference type="OrthoDB" id="10022292at2759"/>
<keyword evidence="5" id="KW-0053">Apoptosis</keyword>
<evidence type="ECO:0000256" key="8">
    <source>
        <dbReference type="ARBA" id="ARBA00023136"/>
    </source>
</evidence>
<dbReference type="Pfam" id="PF10151">
    <property type="entry name" value="TMEM214"/>
    <property type="match status" value="1"/>
</dbReference>
<evidence type="ECO:0000256" key="11">
    <source>
        <dbReference type="SAM" id="MobiDB-lite"/>
    </source>
</evidence>